<dbReference type="InterPro" id="IPR005829">
    <property type="entry name" value="Sugar_transporter_CS"/>
</dbReference>
<dbReference type="AlphaFoldDB" id="A0A164NAT9"/>
<protein>
    <submittedName>
        <fullName evidence="12">General substrate transporter</fullName>
    </submittedName>
</protein>
<comment type="similarity">
    <text evidence="2 8">Belongs to the major facilitator superfamily. Sugar transporter (TC 2.A.1.1) family.</text>
</comment>
<feature type="domain" description="Major facilitator superfamily (MFS) profile" evidence="11">
    <location>
        <begin position="16"/>
        <end position="464"/>
    </location>
</feature>
<name>A0A164NAT9_9AGAM</name>
<dbReference type="Proteomes" id="UP000076722">
    <property type="component" value="Unassembled WGS sequence"/>
</dbReference>
<feature type="transmembrane region" description="Helical" evidence="10">
    <location>
        <begin position="86"/>
        <end position="105"/>
    </location>
</feature>
<gene>
    <name evidence="12" type="ORF">SISNIDRAFT_460817</name>
</gene>
<dbReference type="CDD" id="cd17356">
    <property type="entry name" value="MFS_HXT"/>
    <property type="match status" value="1"/>
</dbReference>
<reference evidence="12 13" key="1">
    <citation type="journal article" date="2016" name="Mol. Biol. Evol.">
        <title>Comparative Genomics of Early-Diverging Mushroom-Forming Fungi Provides Insights into the Origins of Lignocellulose Decay Capabilities.</title>
        <authorList>
            <person name="Nagy L.G."/>
            <person name="Riley R."/>
            <person name="Tritt A."/>
            <person name="Adam C."/>
            <person name="Daum C."/>
            <person name="Floudas D."/>
            <person name="Sun H."/>
            <person name="Yadav J.S."/>
            <person name="Pangilinan J."/>
            <person name="Larsson K.H."/>
            <person name="Matsuura K."/>
            <person name="Barry K."/>
            <person name="Labutti K."/>
            <person name="Kuo R."/>
            <person name="Ohm R.A."/>
            <person name="Bhattacharya S.S."/>
            <person name="Shirouzu T."/>
            <person name="Yoshinaga Y."/>
            <person name="Martin F.M."/>
            <person name="Grigoriev I.V."/>
            <person name="Hibbett D.S."/>
        </authorList>
    </citation>
    <scope>NUCLEOTIDE SEQUENCE [LARGE SCALE GENOMIC DNA]</scope>
    <source>
        <strain evidence="12 13">HHB9708</strain>
    </source>
</reference>
<evidence type="ECO:0000256" key="8">
    <source>
        <dbReference type="RuleBase" id="RU003346"/>
    </source>
</evidence>
<dbReference type="InterPro" id="IPR036259">
    <property type="entry name" value="MFS_trans_sf"/>
</dbReference>
<feature type="transmembrane region" description="Helical" evidence="10">
    <location>
        <begin position="411"/>
        <end position="430"/>
    </location>
</feature>
<dbReference type="SUPFAM" id="SSF103473">
    <property type="entry name" value="MFS general substrate transporter"/>
    <property type="match status" value="1"/>
</dbReference>
<dbReference type="InterPro" id="IPR003663">
    <property type="entry name" value="Sugar/inositol_transpt"/>
</dbReference>
<evidence type="ECO:0000256" key="4">
    <source>
        <dbReference type="ARBA" id="ARBA00022692"/>
    </source>
</evidence>
<dbReference type="GO" id="GO:0005351">
    <property type="term" value="F:carbohydrate:proton symporter activity"/>
    <property type="evidence" value="ECO:0007669"/>
    <property type="project" value="TreeGrafter"/>
</dbReference>
<dbReference type="NCBIfam" id="TIGR00879">
    <property type="entry name" value="SP"/>
    <property type="match status" value="1"/>
</dbReference>
<feature type="transmembrane region" description="Helical" evidence="10">
    <location>
        <begin position="329"/>
        <end position="348"/>
    </location>
</feature>
<sequence length="522" mass="56909">MGKGYNAAIAANPYIVGTFACIGGGLFGLDISSMSGVLNNPSYLRVFDHPGPNAQGAIVASMPAGSLVGALIVGKLADRIGRKKTIIISGIIWVIGSILQCASINRGMLVVGRIISGLSVGLASATVPLYQAEISAPSIRGRLISFQQWAITWGILLQYFVQFGCSYINGVASFRIPWALQMIPAILLSSGMMFFPESPRWLIDHGRDEEALQILADVHGKGDAAVPLVQLEYTEIHNQVKFERSEGSKSYVDLLKPGIFRRVGLGMSLQMWSQLTGMNIMMYYIIYVFQGAGLTGTRGNLIADSVQYVLNVALTVPAIIYIDKWGRRPMLIIGLTLMAFWLFLVGGLQSRFGHWGLVSGSEVWVISDHPGLTKFIIVCSYLFVCSFAITMGPVSWTYPAEIFPMRVRAKAVSLATATNWVFNFALAWAVPPALASIGPKTYYIFGAFNAAGLIHVLFMFPETKGCTLEEVEEIFGQGHVFDAWNINSNVKKSLEEVLAQSEGKSEKHSGSMDEKYVGDDKS</sequence>
<dbReference type="FunFam" id="1.20.1250.20:FF:000026">
    <property type="entry name" value="MFS quinate transporter QutD"/>
    <property type="match status" value="1"/>
</dbReference>
<dbReference type="Gene3D" id="1.20.1250.20">
    <property type="entry name" value="MFS general substrate transporter like domains"/>
    <property type="match status" value="1"/>
</dbReference>
<dbReference type="PANTHER" id="PTHR48022">
    <property type="entry name" value="PLASTIDIC GLUCOSE TRANSPORTER 4"/>
    <property type="match status" value="1"/>
</dbReference>
<feature type="transmembrane region" description="Helical" evidence="10">
    <location>
        <begin position="442"/>
        <end position="460"/>
    </location>
</feature>
<feature type="region of interest" description="Disordered" evidence="9">
    <location>
        <begin position="501"/>
        <end position="522"/>
    </location>
</feature>
<feature type="transmembrane region" description="Helical" evidence="10">
    <location>
        <begin position="176"/>
        <end position="195"/>
    </location>
</feature>
<evidence type="ECO:0000259" key="11">
    <source>
        <dbReference type="PROSITE" id="PS50850"/>
    </source>
</evidence>
<dbReference type="PROSITE" id="PS50850">
    <property type="entry name" value="MFS"/>
    <property type="match status" value="1"/>
</dbReference>
<keyword evidence="13" id="KW-1185">Reference proteome</keyword>
<dbReference type="EMBL" id="KV419448">
    <property type="protein sequence ID" value="KZS87527.1"/>
    <property type="molecule type" value="Genomic_DNA"/>
</dbReference>
<dbReference type="PROSITE" id="PS00217">
    <property type="entry name" value="SUGAR_TRANSPORT_2"/>
    <property type="match status" value="1"/>
</dbReference>
<feature type="compositionally biased region" description="Basic and acidic residues" evidence="9">
    <location>
        <begin position="503"/>
        <end position="522"/>
    </location>
</feature>
<organism evidence="12 13">
    <name type="scientific">Sistotremastrum niveocremeum HHB9708</name>
    <dbReference type="NCBI Taxonomy" id="1314777"/>
    <lineage>
        <taxon>Eukaryota</taxon>
        <taxon>Fungi</taxon>
        <taxon>Dikarya</taxon>
        <taxon>Basidiomycota</taxon>
        <taxon>Agaricomycotina</taxon>
        <taxon>Agaricomycetes</taxon>
        <taxon>Sistotremastrales</taxon>
        <taxon>Sistotremastraceae</taxon>
        <taxon>Sertulicium</taxon>
        <taxon>Sertulicium niveocremeum</taxon>
    </lineage>
</organism>
<dbReference type="PROSITE" id="PS51257">
    <property type="entry name" value="PROKAR_LIPOPROTEIN"/>
    <property type="match status" value="1"/>
</dbReference>
<keyword evidence="5 10" id="KW-1133">Transmembrane helix</keyword>
<keyword evidence="3 8" id="KW-0813">Transport</keyword>
<dbReference type="GO" id="GO:0016020">
    <property type="term" value="C:membrane"/>
    <property type="evidence" value="ECO:0007669"/>
    <property type="project" value="UniProtKB-SubCell"/>
</dbReference>
<keyword evidence="6 10" id="KW-0472">Membrane</keyword>
<evidence type="ECO:0000256" key="2">
    <source>
        <dbReference type="ARBA" id="ARBA00010992"/>
    </source>
</evidence>
<dbReference type="PROSITE" id="PS00216">
    <property type="entry name" value="SUGAR_TRANSPORT_1"/>
    <property type="match status" value="2"/>
</dbReference>
<dbReference type="InterPro" id="IPR005828">
    <property type="entry name" value="MFS_sugar_transport-like"/>
</dbReference>
<dbReference type="OrthoDB" id="4142200at2759"/>
<evidence type="ECO:0000256" key="3">
    <source>
        <dbReference type="ARBA" id="ARBA00022448"/>
    </source>
</evidence>
<evidence type="ECO:0000256" key="1">
    <source>
        <dbReference type="ARBA" id="ARBA00004141"/>
    </source>
</evidence>
<evidence type="ECO:0000313" key="13">
    <source>
        <dbReference type="Proteomes" id="UP000076722"/>
    </source>
</evidence>
<feature type="transmembrane region" description="Helical" evidence="10">
    <location>
        <begin position="150"/>
        <end position="170"/>
    </location>
</feature>
<feature type="transmembrane region" description="Helical" evidence="10">
    <location>
        <begin position="375"/>
        <end position="399"/>
    </location>
</feature>
<comment type="subcellular location">
    <subcellularLocation>
        <location evidence="1">Membrane</location>
        <topology evidence="1">Multi-pass membrane protein</topology>
    </subcellularLocation>
</comment>
<dbReference type="STRING" id="1314777.A0A164NAT9"/>
<evidence type="ECO:0000256" key="9">
    <source>
        <dbReference type="SAM" id="MobiDB-lite"/>
    </source>
</evidence>
<feature type="transmembrane region" description="Helical" evidence="10">
    <location>
        <begin position="12"/>
        <end position="34"/>
    </location>
</feature>
<dbReference type="PANTHER" id="PTHR48022:SF35">
    <property type="entry name" value="MAJOR FACILITATOR SUPERFAMILY (MFS) PROFILE DOMAIN-CONTAINING PROTEIN"/>
    <property type="match status" value="1"/>
</dbReference>
<dbReference type="InterPro" id="IPR050360">
    <property type="entry name" value="MFS_Sugar_Transporters"/>
</dbReference>
<evidence type="ECO:0000256" key="5">
    <source>
        <dbReference type="ARBA" id="ARBA00022989"/>
    </source>
</evidence>
<dbReference type="Pfam" id="PF00083">
    <property type="entry name" value="Sugar_tr"/>
    <property type="match status" value="1"/>
</dbReference>
<feature type="transmembrane region" description="Helical" evidence="10">
    <location>
        <begin position="54"/>
        <end position="74"/>
    </location>
</feature>
<evidence type="ECO:0000256" key="6">
    <source>
        <dbReference type="ARBA" id="ARBA00023136"/>
    </source>
</evidence>
<proteinExistence type="inferred from homology"/>
<dbReference type="PRINTS" id="PR00171">
    <property type="entry name" value="SUGRTRNSPORT"/>
</dbReference>
<comment type="catalytic activity">
    <reaction evidence="7">
        <text>myo-inositol(out) + H(+)(out) = myo-inositol(in) + H(+)(in)</text>
        <dbReference type="Rhea" id="RHEA:60364"/>
        <dbReference type="ChEBI" id="CHEBI:15378"/>
        <dbReference type="ChEBI" id="CHEBI:17268"/>
    </reaction>
</comment>
<dbReference type="InterPro" id="IPR020846">
    <property type="entry name" value="MFS_dom"/>
</dbReference>
<keyword evidence="4 10" id="KW-0812">Transmembrane</keyword>
<evidence type="ECO:0000313" key="12">
    <source>
        <dbReference type="EMBL" id="KZS87527.1"/>
    </source>
</evidence>
<evidence type="ECO:0000256" key="7">
    <source>
        <dbReference type="ARBA" id="ARBA00049119"/>
    </source>
</evidence>
<accession>A0A164NAT9</accession>
<evidence type="ECO:0000256" key="10">
    <source>
        <dbReference type="SAM" id="Phobius"/>
    </source>
</evidence>